<keyword evidence="1" id="KW-0472">Membrane</keyword>
<evidence type="ECO:0000313" key="2">
    <source>
        <dbReference type="EMBL" id="RQW75645.1"/>
    </source>
</evidence>
<dbReference type="Pfam" id="PF14808">
    <property type="entry name" value="TMEM164"/>
    <property type="match status" value="1"/>
</dbReference>
<reference evidence="2 3" key="1">
    <citation type="journal article" date="2013" name="J. Microbiol.">
        <title>Lysinibacillus chungkukjangi sp. nov., isolated from Chungkukjang, Korean fermented soybean food.</title>
        <authorList>
            <person name="Kim S.J."/>
            <person name="Jang Y.H."/>
            <person name="Hamada M."/>
            <person name="Ahn J.H."/>
            <person name="Weon H.Y."/>
            <person name="Suzuki K."/>
            <person name="Whang K.S."/>
            <person name="Kwon S.W."/>
        </authorList>
    </citation>
    <scope>NUCLEOTIDE SEQUENCE [LARGE SCALE GENOMIC DNA]</scope>
    <source>
        <strain evidence="2 3">MCCC 1A12701</strain>
    </source>
</reference>
<dbReference type="EMBL" id="RRCT01000003">
    <property type="protein sequence ID" value="RQW75645.1"/>
    <property type="molecule type" value="Genomic_DNA"/>
</dbReference>
<dbReference type="Proteomes" id="UP000274033">
    <property type="component" value="Unassembled WGS sequence"/>
</dbReference>
<gene>
    <name evidence="2" type="ORF">EBB45_05785</name>
</gene>
<feature type="transmembrane region" description="Helical" evidence="1">
    <location>
        <begin position="65"/>
        <end position="87"/>
    </location>
</feature>
<feature type="transmembrane region" description="Helical" evidence="1">
    <location>
        <begin position="150"/>
        <end position="168"/>
    </location>
</feature>
<evidence type="ECO:0000256" key="1">
    <source>
        <dbReference type="SAM" id="Phobius"/>
    </source>
</evidence>
<evidence type="ECO:0008006" key="4">
    <source>
        <dbReference type="Google" id="ProtNLM"/>
    </source>
</evidence>
<keyword evidence="1" id="KW-0812">Transmembrane</keyword>
<feature type="transmembrane region" description="Helical" evidence="1">
    <location>
        <begin position="34"/>
        <end position="53"/>
    </location>
</feature>
<dbReference type="AlphaFoldDB" id="A0A3N9UI11"/>
<feature type="transmembrane region" description="Helical" evidence="1">
    <location>
        <begin position="225"/>
        <end position="247"/>
    </location>
</feature>
<protein>
    <recommendedName>
        <fullName evidence="4">TIGR02206 family membrane protein</fullName>
    </recommendedName>
</protein>
<comment type="caution">
    <text evidence="2">The sequence shown here is derived from an EMBL/GenBank/DDBJ whole genome shotgun (WGS) entry which is preliminary data.</text>
</comment>
<proteinExistence type="predicted"/>
<organism evidence="2 3">
    <name type="scientific">Lysinibacillus composti</name>
    <dbReference type="NCBI Taxonomy" id="720633"/>
    <lineage>
        <taxon>Bacteria</taxon>
        <taxon>Bacillati</taxon>
        <taxon>Bacillota</taxon>
        <taxon>Bacilli</taxon>
        <taxon>Bacillales</taxon>
        <taxon>Bacillaceae</taxon>
        <taxon>Lysinibacillus</taxon>
    </lineage>
</organism>
<keyword evidence="3" id="KW-1185">Reference proteome</keyword>
<evidence type="ECO:0000313" key="3">
    <source>
        <dbReference type="Proteomes" id="UP000274033"/>
    </source>
</evidence>
<sequence length="254" mass="29185">MYFSWQGTNSYRCLYNMDEGVGKIGFHLYDTVHLVWIVGIGIFTFITALCYLRTTNERLIGMNKVFAITLIGLEMTKNIYLLIVLDTFSIKDLPLHLCSFSMLIILLNAFKPSTLNSELLYALVLPGALAALLFPNWTTIPTFSYLHNHSFIYHAMLILYPFCLLFCGRIKPNYRQLPKVSIFLIALATPIYIFNKLFSVNFMFLNAPSPGSPLVYFEKWLGNPGYLLGFAGLIAFVWFLMYVPFFIKNQQIDK</sequence>
<accession>A0A3N9UI11</accession>
<feature type="transmembrane region" description="Helical" evidence="1">
    <location>
        <begin position="93"/>
        <end position="110"/>
    </location>
</feature>
<keyword evidence="1" id="KW-1133">Transmembrane helix</keyword>
<feature type="transmembrane region" description="Helical" evidence="1">
    <location>
        <begin position="180"/>
        <end position="205"/>
    </location>
</feature>
<name>A0A3N9UI11_9BACI</name>
<feature type="transmembrane region" description="Helical" evidence="1">
    <location>
        <begin position="119"/>
        <end position="138"/>
    </location>
</feature>